<feature type="transmembrane region" description="Helical" evidence="5">
    <location>
        <begin position="116"/>
        <end position="134"/>
    </location>
</feature>
<evidence type="ECO:0000256" key="1">
    <source>
        <dbReference type="ARBA" id="ARBA00004141"/>
    </source>
</evidence>
<feature type="transmembrane region" description="Helical" evidence="5">
    <location>
        <begin position="58"/>
        <end position="79"/>
    </location>
</feature>
<evidence type="ECO:0000256" key="4">
    <source>
        <dbReference type="ARBA" id="ARBA00023136"/>
    </source>
</evidence>
<gene>
    <name evidence="6" type="ORF">ACFSOZ_16735</name>
</gene>
<comment type="caution">
    <text evidence="6">The sequence shown here is derived from an EMBL/GenBank/DDBJ whole genome shotgun (WGS) entry which is preliminary data.</text>
</comment>
<dbReference type="Proteomes" id="UP001597405">
    <property type="component" value="Unassembled WGS sequence"/>
</dbReference>
<evidence type="ECO:0000256" key="5">
    <source>
        <dbReference type="SAM" id="Phobius"/>
    </source>
</evidence>
<keyword evidence="3 5" id="KW-1133">Transmembrane helix</keyword>
<evidence type="ECO:0000313" key="6">
    <source>
        <dbReference type="EMBL" id="MFD1984293.1"/>
    </source>
</evidence>
<evidence type="ECO:0000256" key="3">
    <source>
        <dbReference type="ARBA" id="ARBA00022989"/>
    </source>
</evidence>
<keyword evidence="2 5" id="KW-0812">Transmembrane</keyword>
<protein>
    <submittedName>
        <fullName evidence="6">DoxX family protein</fullName>
    </submittedName>
</protein>
<organism evidence="6 7">
    <name type="scientific">Mesorhizobium newzealandense</name>
    <dbReference type="NCBI Taxonomy" id="1300302"/>
    <lineage>
        <taxon>Bacteria</taxon>
        <taxon>Pseudomonadati</taxon>
        <taxon>Pseudomonadota</taxon>
        <taxon>Alphaproteobacteria</taxon>
        <taxon>Hyphomicrobiales</taxon>
        <taxon>Phyllobacteriaceae</taxon>
        <taxon>Mesorhizobium</taxon>
    </lineage>
</organism>
<keyword evidence="4 5" id="KW-0472">Membrane</keyword>
<keyword evidence="7" id="KW-1185">Reference proteome</keyword>
<feature type="transmembrane region" description="Helical" evidence="5">
    <location>
        <begin position="20"/>
        <end position="38"/>
    </location>
</feature>
<dbReference type="Pfam" id="PF13564">
    <property type="entry name" value="DoxX_2"/>
    <property type="match status" value="1"/>
</dbReference>
<evidence type="ECO:0000313" key="7">
    <source>
        <dbReference type="Proteomes" id="UP001597405"/>
    </source>
</evidence>
<dbReference type="RefSeq" id="WP_095090228.1">
    <property type="nucleotide sequence ID" value="NZ_JBHUGZ010000012.1"/>
</dbReference>
<proteinExistence type="predicted"/>
<feature type="transmembrane region" description="Helical" evidence="5">
    <location>
        <begin position="86"/>
        <end position="110"/>
    </location>
</feature>
<dbReference type="EMBL" id="JBHUGZ010000012">
    <property type="protein sequence ID" value="MFD1984293.1"/>
    <property type="molecule type" value="Genomic_DNA"/>
</dbReference>
<reference evidence="7" key="1">
    <citation type="journal article" date="2019" name="Int. J. Syst. Evol. Microbiol.">
        <title>The Global Catalogue of Microorganisms (GCM) 10K type strain sequencing project: providing services to taxonomists for standard genome sequencing and annotation.</title>
        <authorList>
            <consortium name="The Broad Institute Genomics Platform"/>
            <consortium name="The Broad Institute Genome Sequencing Center for Infectious Disease"/>
            <person name="Wu L."/>
            <person name="Ma J."/>
        </authorList>
    </citation>
    <scope>NUCLEOTIDE SEQUENCE [LARGE SCALE GENOMIC DNA]</scope>
    <source>
        <strain evidence="7">CGMCC 1.16225</strain>
    </source>
</reference>
<comment type="subcellular location">
    <subcellularLocation>
        <location evidence="1">Membrane</location>
        <topology evidence="1">Multi-pass membrane protein</topology>
    </subcellularLocation>
</comment>
<sequence length="144" mass="15626">MSVSQAHTASRSSSRPWHIGLWVAQIALFILFGMPGIMKTFMDPSALAPMGIAWATDVPIWLLRFIGLCELAGALGMILPAATRILPFLTPLAALGFVTIQVLAVGFHAFRGETAHTLPMNIIFLALSLFVLWGRTRKAPIASR</sequence>
<accession>A0ABW4UAB7</accession>
<name>A0ABW4UAB7_9HYPH</name>
<evidence type="ECO:0000256" key="2">
    <source>
        <dbReference type="ARBA" id="ARBA00022692"/>
    </source>
</evidence>
<dbReference type="InterPro" id="IPR032808">
    <property type="entry name" value="DoxX"/>
</dbReference>